<evidence type="ECO:0000313" key="8">
    <source>
        <dbReference type="Proteomes" id="UP000285092"/>
    </source>
</evidence>
<proteinExistence type="predicted"/>
<dbReference type="PANTHER" id="PTHR33507:SF3">
    <property type="entry name" value="INNER MEMBRANE PROTEIN YBBJ"/>
    <property type="match status" value="1"/>
</dbReference>
<dbReference type="OrthoDB" id="9810336at2"/>
<accession>A0A418NKU4</accession>
<dbReference type="AlphaFoldDB" id="A0A418NKU4"/>
<dbReference type="Pfam" id="PF01957">
    <property type="entry name" value="NfeD"/>
    <property type="match status" value="1"/>
</dbReference>
<dbReference type="InterPro" id="IPR052165">
    <property type="entry name" value="Membrane_assoc_protease"/>
</dbReference>
<feature type="transmembrane region" description="Helical" evidence="5">
    <location>
        <begin position="47"/>
        <end position="69"/>
    </location>
</feature>
<dbReference type="Proteomes" id="UP000285092">
    <property type="component" value="Unassembled WGS sequence"/>
</dbReference>
<keyword evidence="3 5" id="KW-1133">Transmembrane helix</keyword>
<dbReference type="EMBL" id="QXFK01000011">
    <property type="protein sequence ID" value="RIV80311.1"/>
    <property type="molecule type" value="Genomic_DNA"/>
</dbReference>
<gene>
    <name evidence="7" type="ORF">D2V04_03200</name>
</gene>
<reference evidence="7 8" key="1">
    <citation type="submission" date="2018-08" db="EMBL/GenBank/DDBJ databases">
        <title>Altererythrobacter sp.Ery1 and Ery12, the genome sequencing of novel strains in genus Alterythrobacter.</title>
        <authorList>
            <person name="Cheng H."/>
            <person name="Wu Y.-H."/>
            <person name="Fang C."/>
            <person name="Xu X.-W."/>
        </authorList>
    </citation>
    <scope>NUCLEOTIDE SEQUENCE [LARGE SCALE GENOMIC DNA]</scope>
    <source>
        <strain evidence="7 8">Ery1</strain>
    </source>
</reference>
<dbReference type="Gene3D" id="2.40.50.140">
    <property type="entry name" value="Nucleic acid-binding proteins"/>
    <property type="match status" value="1"/>
</dbReference>
<name>A0A418NKU4_9SPHN</name>
<feature type="transmembrane region" description="Helical" evidence="5">
    <location>
        <begin position="12"/>
        <end position="41"/>
    </location>
</feature>
<evidence type="ECO:0000259" key="6">
    <source>
        <dbReference type="Pfam" id="PF01957"/>
    </source>
</evidence>
<protein>
    <submittedName>
        <fullName evidence="7">NfeD family protein</fullName>
    </submittedName>
</protein>
<evidence type="ECO:0000256" key="3">
    <source>
        <dbReference type="ARBA" id="ARBA00022989"/>
    </source>
</evidence>
<comment type="caution">
    <text evidence="7">The sequence shown here is derived from an EMBL/GenBank/DDBJ whole genome shotgun (WGS) entry which is preliminary data.</text>
</comment>
<keyword evidence="4 5" id="KW-0472">Membrane</keyword>
<evidence type="ECO:0000256" key="1">
    <source>
        <dbReference type="ARBA" id="ARBA00004141"/>
    </source>
</evidence>
<dbReference type="InterPro" id="IPR012340">
    <property type="entry name" value="NA-bd_OB-fold"/>
</dbReference>
<evidence type="ECO:0000256" key="4">
    <source>
        <dbReference type="ARBA" id="ARBA00023136"/>
    </source>
</evidence>
<evidence type="ECO:0000313" key="7">
    <source>
        <dbReference type="EMBL" id="RIV80311.1"/>
    </source>
</evidence>
<keyword evidence="2 5" id="KW-0812">Transmembrane</keyword>
<comment type="subcellular location">
    <subcellularLocation>
        <location evidence="1">Membrane</location>
        <topology evidence="1">Multi-pass membrane protein</topology>
    </subcellularLocation>
</comment>
<sequence length="161" mass="17114">MDGLDSFDPHWIWVTLGLALAALELLVPGVYLIWLAAAALVTGALTYLLDLGVAAQVIDFVFLALIFAFSARRFLRDKPIVGADPLLNKRGGRLVGETAVVTQAFDGGSGRIRHGDSEWLARGPDVAVGARVRIIGSDGSILLVEPVTLLANEEASPPREA</sequence>
<dbReference type="PANTHER" id="PTHR33507">
    <property type="entry name" value="INNER MEMBRANE PROTEIN YBBJ"/>
    <property type="match status" value="1"/>
</dbReference>
<feature type="domain" description="NfeD-like C-terminal" evidence="6">
    <location>
        <begin position="93"/>
        <end position="146"/>
    </location>
</feature>
<dbReference type="GO" id="GO:0005886">
    <property type="term" value="C:plasma membrane"/>
    <property type="evidence" value="ECO:0007669"/>
    <property type="project" value="TreeGrafter"/>
</dbReference>
<evidence type="ECO:0000256" key="5">
    <source>
        <dbReference type="SAM" id="Phobius"/>
    </source>
</evidence>
<keyword evidence="8" id="KW-1185">Reference proteome</keyword>
<dbReference type="InterPro" id="IPR002810">
    <property type="entry name" value="NfeD-like_C"/>
</dbReference>
<evidence type="ECO:0000256" key="2">
    <source>
        <dbReference type="ARBA" id="ARBA00022692"/>
    </source>
</evidence>
<organism evidence="7 8">
    <name type="scientific">Pelagerythrobacter aerophilus</name>
    <dbReference type="NCBI Taxonomy" id="2306995"/>
    <lineage>
        <taxon>Bacteria</taxon>
        <taxon>Pseudomonadati</taxon>
        <taxon>Pseudomonadota</taxon>
        <taxon>Alphaproteobacteria</taxon>
        <taxon>Sphingomonadales</taxon>
        <taxon>Erythrobacteraceae</taxon>
        <taxon>Pelagerythrobacter</taxon>
    </lineage>
</organism>